<accession>A0A3L8Q5B6</accession>
<dbReference type="EMBL" id="QUSF01006845">
    <property type="protein sequence ID" value="RLV62521.1"/>
    <property type="molecule type" value="Genomic_DNA"/>
</dbReference>
<dbReference type="Proteomes" id="UP000276834">
    <property type="component" value="Unassembled WGS sequence"/>
</dbReference>
<keyword evidence="3" id="KW-1185">Reference proteome</keyword>
<reference evidence="2 3" key="1">
    <citation type="journal article" date="2018" name="Proc. R. Soc. B">
        <title>A non-coding region near Follistatin controls head colour polymorphism in the Gouldian finch.</title>
        <authorList>
            <person name="Toomey M.B."/>
            <person name="Marques C.I."/>
            <person name="Andrade P."/>
            <person name="Araujo P.M."/>
            <person name="Sabatino S."/>
            <person name="Gazda M.A."/>
            <person name="Afonso S."/>
            <person name="Lopes R.J."/>
            <person name="Corbo J.C."/>
            <person name="Carneiro M."/>
        </authorList>
    </citation>
    <scope>NUCLEOTIDE SEQUENCE [LARGE SCALE GENOMIC DNA]</scope>
    <source>
        <strain evidence="2">Red01</strain>
        <tissue evidence="2">Muscle</tissue>
    </source>
</reference>
<feature type="region of interest" description="Disordered" evidence="1">
    <location>
        <begin position="61"/>
        <end position="88"/>
    </location>
</feature>
<protein>
    <submittedName>
        <fullName evidence="2">Uncharacterized protein</fullName>
    </submittedName>
</protein>
<comment type="caution">
    <text evidence="2">The sequence shown here is derived from an EMBL/GenBank/DDBJ whole genome shotgun (WGS) entry which is preliminary data.</text>
</comment>
<proteinExistence type="predicted"/>
<dbReference type="AlphaFoldDB" id="A0A3L8Q5B6"/>
<feature type="compositionally biased region" description="Low complexity" evidence="1">
    <location>
        <begin position="189"/>
        <end position="198"/>
    </location>
</feature>
<name>A0A3L8Q5B6_CHLGU</name>
<sequence>MAQGHGHATSVTLPQATTSPVVPQDIDAFLVRARERGYEAALRFGKRGLNLAATAAVQAATKVPRGQNPPSRVTAGVLSPGLASDPSSPCPPCRARARWPGGSAASACRTCAACPSRPPCPSRTRCTWRSSGASGSPWVSSGGVAVPPWPGGSSRAGGGRAGAGVSPVSPAFGAALCCESESDDEELWSDSQVSPSASPRRELRPLSRSRSLRTLRKNPAKEVTGGGDARRGRGAAQGVPTVPVPFPARALPGSCAAGPGGERLSRSRTAENAGKSLPGGWRGICRGIRRELRRLAAPGVAPAALGILPL</sequence>
<evidence type="ECO:0000313" key="3">
    <source>
        <dbReference type="Proteomes" id="UP000276834"/>
    </source>
</evidence>
<feature type="region of interest" description="Disordered" evidence="1">
    <location>
        <begin position="188"/>
        <end position="275"/>
    </location>
</feature>
<evidence type="ECO:0000256" key="1">
    <source>
        <dbReference type="SAM" id="MobiDB-lite"/>
    </source>
</evidence>
<evidence type="ECO:0000313" key="2">
    <source>
        <dbReference type="EMBL" id="RLV62521.1"/>
    </source>
</evidence>
<feature type="region of interest" description="Disordered" evidence="1">
    <location>
        <begin position="130"/>
        <end position="164"/>
    </location>
</feature>
<feature type="compositionally biased region" description="Low complexity" evidence="1">
    <location>
        <begin position="130"/>
        <end position="146"/>
    </location>
</feature>
<organism evidence="2 3">
    <name type="scientific">Chloebia gouldiae</name>
    <name type="common">Gouldian finch</name>
    <name type="synonym">Erythrura gouldiae</name>
    <dbReference type="NCBI Taxonomy" id="44316"/>
    <lineage>
        <taxon>Eukaryota</taxon>
        <taxon>Metazoa</taxon>
        <taxon>Chordata</taxon>
        <taxon>Craniata</taxon>
        <taxon>Vertebrata</taxon>
        <taxon>Euteleostomi</taxon>
        <taxon>Archelosauria</taxon>
        <taxon>Archosauria</taxon>
        <taxon>Dinosauria</taxon>
        <taxon>Saurischia</taxon>
        <taxon>Theropoda</taxon>
        <taxon>Coelurosauria</taxon>
        <taxon>Aves</taxon>
        <taxon>Neognathae</taxon>
        <taxon>Neoaves</taxon>
        <taxon>Telluraves</taxon>
        <taxon>Australaves</taxon>
        <taxon>Passeriformes</taxon>
        <taxon>Passeroidea</taxon>
        <taxon>Passeridae</taxon>
        <taxon>Chloebia</taxon>
    </lineage>
</organism>
<gene>
    <name evidence="2" type="ORF">DV515_00019228</name>
</gene>